<feature type="chain" id="PRO_5016674443" evidence="2">
    <location>
        <begin position="26"/>
        <end position="317"/>
    </location>
</feature>
<dbReference type="PANTHER" id="PTHR12110:SF41">
    <property type="entry name" value="INOSOSE DEHYDRATASE"/>
    <property type="match status" value="1"/>
</dbReference>
<dbReference type="InterPro" id="IPR006311">
    <property type="entry name" value="TAT_signal"/>
</dbReference>
<dbReference type="KEGG" id="run:DR864_20935"/>
<feature type="compositionally biased region" description="Low complexity" evidence="1">
    <location>
        <begin position="104"/>
        <end position="116"/>
    </location>
</feature>
<keyword evidence="5" id="KW-1185">Reference proteome</keyword>
<dbReference type="InterPro" id="IPR050312">
    <property type="entry name" value="IolE/XylAMocC-like"/>
</dbReference>
<feature type="region of interest" description="Disordered" evidence="1">
    <location>
        <begin position="103"/>
        <end position="133"/>
    </location>
</feature>
<protein>
    <submittedName>
        <fullName evidence="4">Sugar phosphate isomerase/epimerase</fullName>
    </submittedName>
</protein>
<evidence type="ECO:0000256" key="2">
    <source>
        <dbReference type="SAM" id="SignalP"/>
    </source>
</evidence>
<dbReference type="InterPro" id="IPR036237">
    <property type="entry name" value="Xyl_isomerase-like_sf"/>
</dbReference>
<gene>
    <name evidence="4" type="ORF">DR864_20935</name>
</gene>
<sequence>MQNRRTFLKNTSALALGSLAVPALAKNLFAPEALPRPGLQLFTLFRAMSDDAKGSLEKVAGIGYKEIESAFSMKDGYYGYSPKEFKKVVEDLGMTWRAHHVGGAPFRPRPAQASAPAGGGAAAAGAPPRQMPANMPKRLNLLENYQQLVDEAAEGGLSYLVCASTPVGTLDEIKKSIEVFVKTGEACKKAGIGFAYHNHATEFDKVEGQTPYDLILSQTSPDLVTMEMDMAWVVKAGLDPVELFKQQPGRFPLWHIKDIDKELKKPVEVGTGVVDFKKIFVGAQKAGLKYYFVEQDMAASPFESIATSFANLQKITA</sequence>
<evidence type="ECO:0000313" key="4">
    <source>
        <dbReference type="EMBL" id="AXE20037.1"/>
    </source>
</evidence>
<dbReference type="PROSITE" id="PS51318">
    <property type="entry name" value="TAT"/>
    <property type="match status" value="1"/>
</dbReference>
<evidence type="ECO:0000259" key="3">
    <source>
        <dbReference type="Pfam" id="PF01261"/>
    </source>
</evidence>
<dbReference type="AlphaFoldDB" id="A0A344TN16"/>
<keyword evidence="4" id="KW-0413">Isomerase</keyword>
<dbReference type="SUPFAM" id="SSF51658">
    <property type="entry name" value="Xylose isomerase-like"/>
    <property type="match status" value="1"/>
</dbReference>
<dbReference type="InterPro" id="IPR013022">
    <property type="entry name" value="Xyl_isomerase-like_TIM-brl"/>
</dbReference>
<dbReference type="Proteomes" id="UP000251993">
    <property type="component" value="Chromosome"/>
</dbReference>
<dbReference type="Pfam" id="PF01261">
    <property type="entry name" value="AP_endonuc_2"/>
    <property type="match status" value="1"/>
</dbReference>
<dbReference type="GO" id="GO:0016853">
    <property type="term" value="F:isomerase activity"/>
    <property type="evidence" value="ECO:0007669"/>
    <property type="project" value="UniProtKB-KW"/>
</dbReference>
<dbReference type="PANTHER" id="PTHR12110">
    <property type="entry name" value="HYDROXYPYRUVATE ISOMERASE"/>
    <property type="match status" value="1"/>
</dbReference>
<dbReference type="OrthoDB" id="9798407at2"/>
<accession>A0A344TN16</accession>
<feature type="compositionally biased region" description="Low complexity" evidence="1">
    <location>
        <begin position="123"/>
        <end position="133"/>
    </location>
</feature>
<proteinExistence type="predicted"/>
<reference evidence="4 5" key="1">
    <citation type="submission" date="2018-07" db="EMBL/GenBank/DDBJ databases">
        <title>Genome sequencing of Runella.</title>
        <authorList>
            <person name="Baek M.-G."/>
            <person name="Yi H."/>
        </authorList>
    </citation>
    <scope>NUCLEOTIDE SEQUENCE [LARGE SCALE GENOMIC DNA]</scope>
    <source>
        <strain evidence="4 5">HYN0085</strain>
    </source>
</reference>
<keyword evidence="2" id="KW-0732">Signal</keyword>
<dbReference type="Gene3D" id="3.20.20.150">
    <property type="entry name" value="Divalent-metal-dependent TIM barrel enzymes"/>
    <property type="match status" value="1"/>
</dbReference>
<evidence type="ECO:0000313" key="5">
    <source>
        <dbReference type="Proteomes" id="UP000251993"/>
    </source>
</evidence>
<dbReference type="RefSeq" id="WP_114068803.1">
    <property type="nucleotide sequence ID" value="NZ_CP030850.1"/>
</dbReference>
<feature type="domain" description="Xylose isomerase-like TIM barrel" evidence="3">
    <location>
        <begin position="57"/>
        <end position="288"/>
    </location>
</feature>
<feature type="signal peptide" evidence="2">
    <location>
        <begin position="1"/>
        <end position="25"/>
    </location>
</feature>
<organism evidence="4 5">
    <name type="scientific">Runella rosea</name>
    <dbReference type="NCBI Taxonomy" id="2259595"/>
    <lineage>
        <taxon>Bacteria</taxon>
        <taxon>Pseudomonadati</taxon>
        <taxon>Bacteroidota</taxon>
        <taxon>Cytophagia</taxon>
        <taxon>Cytophagales</taxon>
        <taxon>Spirosomataceae</taxon>
        <taxon>Runella</taxon>
    </lineage>
</organism>
<evidence type="ECO:0000256" key="1">
    <source>
        <dbReference type="SAM" id="MobiDB-lite"/>
    </source>
</evidence>
<dbReference type="EMBL" id="CP030850">
    <property type="protein sequence ID" value="AXE20037.1"/>
    <property type="molecule type" value="Genomic_DNA"/>
</dbReference>
<name>A0A344TN16_9BACT</name>